<gene>
    <name evidence="1" type="ORF">BDY19DRAFT_984523</name>
</gene>
<accession>A0ACB8U6X7</accession>
<evidence type="ECO:0000313" key="2">
    <source>
        <dbReference type="Proteomes" id="UP001055072"/>
    </source>
</evidence>
<comment type="caution">
    <text evidence="1">The sequence shown here is derived from an EMBL/GenBank/DDBJ whole genome shotgun (WGS) entry which is preliminary data.</text>
</comment>
<dbReference type="EMBL" id="MU274908">
    <property type="protein sequence ID" value="KAI0090137.1"/>
    <property type="molecule type" value="Genomic_DNA"/>
</dbReference>
<protein>
    <submittedName>
        <fullName evidence="1">MFS general substrate transporter</fullName>
    </submittedName>
</protein>
<proteinExistence type="predicted"/>
<dbReference type="Proteomes" id="UP001055072">
    <property type="component" value="Unassembled WGS sequence"/>
</dbReference>
<reference evidence="1" key="1">
    <citation type="journal article" date="2021" name="Environ. Microbiol.">
        <title>Gene family expansions and transcriptome signatures uncover fungal adaptations to wood decay.</title>
        <authorList>
            <person name="Hage H."/>
            <person name="Miyauchi S."/>
            <person name="Viragh M."/>
            <person name="Drula E."/>
            <person name="Min B."/>
            <person name="Chaduli D."/>
            <person name="Navarro D."/>
            <person name="Favel A."/>
            <person name="Norest M."/>
            <person name="Lesage-Meessen L."/>
            <person name="Balint B."/>
            <person name="Merenyi Z."/>
            <person name="de Eugenio L."/>
            <person name="Morin E."/>
            <person name="Martinez A.T."/>
            <person name="Baldrian P."/>
            <person name="Stursova M."/>
            <person name="Martinez M.J."/>
            <person name="Novotny C."/>
            <person name="Magnuson J.K."/>
            <person name="Spatafora J.W."/>
            <person name="Maurice S."/>
            <person name="Pangilinan J."/>
            <person name="Andreopoulos W."/>
            <person name="LaButti K."/>
            <person name="Hundley H."/>
            <person name="Na H."/>
            <person name="Kuo A."/>
            <person name="Barry K."/>
            <person name="Lipzen A."/>
            <person name="Henrissat B."/>
            <person name="Riley R."/>
            <person name="Ahrendt S."/>
            <person name="Nagy L.G."/>
            <person name="Grigoriev I.V."/>
            <person name="Martin F."/>
            <person name="Rosso M.N."/>
        </authorList>
    </citation>
    <scope>NUCLEOTIDE SEQUENCE</scope>
    <source>
        <strain evidence="1">CBS 384.51</strain>
    </source>
</reference>
<keyword evidence="2" id="KW-1185">Reference proteome</keyword>
<name>A0ACB8U6X7_9APHY</name>
<sequence length="501" mass="55292">MATDNDTQKGPLVENEKYGADDVQVDRASSIASSQHKELSVSDGEKKLVRKLDMRIMPIACILYLFAFLDRSNLGNARLQGFPQDVLRGDPTGNLFDWTNTAFFISYIIFQVPATITSKLYPPRIWIGCAVIGWGISSTLLSTAFDPAGAIVCRVFLGVFEAGFGPGIPLYFSLWYTKDEMGLRMAQWFGFAAVAGAFGGLIAFGVQHAHVAIENWRLLFIVEGIPTVLLGFLAMWVLPDRPEETPFLNETERKLQLERMNRGIRADYGRTLTKRHIFAAFRDWRIYAGGVMYFGANCALAALSAFLPTILKTFGFSNARAQLMTVPPYAVCAVVLCICSYISDRIQSRGLFIVGSSAISGVGYILLLVVESNNHVRYFATFLITSGTYTTIGLIIAWYAHNLGSETKKATGIPMYMAMGQCGSILGTHIFPSADGPRYIKGFAVSCSLMFVASIAALVLTISYRLDNAQRDRKHGKVADEHATVDTRELADKTPEFRYVP</sequence>
<organism evidence="1 2">
    <name type="scientific">Irpex rosettiformis</name>
    <dbReference type="NCBI Taxonomy" id="378272"/>
    <lineage>
        <taxon>Eukaryota</taxon>
        <taxon>Fungi</taxon>
        <taxon>Dikarya</taxon>
        <taxon>Basidiomycota</taxon>
        <taxon>Agaricomycotina</taxon>
        <taxon>Agaricomycetes</taxon>
        <taxon>Polyporales</taxon>
        <taxon>Irpicaceae</taxon>
        <taxon>Irpex</taxon>
    </lineage>
</organism>
<evidence type="ECO:0000313" key="1">
    <source>
        <dbReference type="EMBL" id="KAI0090137.1"/>
    </source>
</evidence>